<dbReference type="PANTHER" id="PTHR24394:SF29">
    <property type="entry name" value="MYONEURIN"/>
    <property type="match status" value="1"/>
</dbReference>
<comment type="caution">
    <text evidence="10">The sequence shown here is derived from an EMBL/GenBank/DDBJ whole genome shotgun (WGS) entry which is preliminary data.</text>
</comment>
<dbReference type="PANTHER" id="PTHR24394">
    <property type="entry name" value="ZINC FINGER PROTEIN"/>
    <property type="match status" value="1"/>
</dbReference>
<dbReference type="InterPro" id="IPR013087">
    <property type="entry name" value="Znf_C2H2_type"/>
</dbReference>
<accession>A0AAV1M982</accession>
<feature type="domain" description="C2H2-type" evidence="9">
    <location>
        <begin position="136"/>
        <end position="163"/>
    </location>
</feature>
<reference evidence="10 11" key="1">
    <citation type="submission" date="2023-11" db="EMBL/GenBank/DDBJ databases">
        <authorList>
            <person name="Hedman E."/>
            <person name="Englund M."/>
            <person name="Stromberg M."/>
            <person name="Nyberg Akerstrom W."/>
            <person name="Nylinder S."/>
            <person name="Jareborg N."/>
            <person name="Kallberg Y."/>
            <person name="Kronander E."/>
        </authorList>
    </citation>
    <scope>NUCLEOTIDE SEQUENCE [LARGE SCALE GENOMIC DNA]</scope>
</reference>
<feature type="compositionally biased region" description="Basic residues" evidence="8">
    <location>
        <begin position="323"/>
        <end position="332"/>
    </location>
</feature>
<keyword evidence="11" id="KW-1185">Reference proteome</keyword>
<feature type="region of interest" description="Disordered" evidence="8">
    <location>
        <begin position="300"/>
        <end position="371"/>
    </location>
</feature>
<keyword evidence="2" id="KW-0479">Metal-binding</keyword>
<gene>
    <name evidence="10" type="ORF">PARMNEM_LOCUS22048</name>
</gene>
<dbReference type="SMART" id="SM00355">
    <property type="entry name" value="ZnF_C2H2"/>
    <property type="match status" value="3"/>
</dbReference>
<keyword evidence="5" id="KW-0862">Zinc</keyword>
<evidence type="ECO:0000256" key="5">
    <source>
        <dbReference type="ARBA" id="ARBA00022833"/>
    </source>
</evidence>
<organism evidence="10 11">
    <name type="scientific">Parnassius mnemosyne</name>
    <name type="common">clouded apollo</name>
    <dbReference type="NCBI Taxonomy" id="213953"/>
    <lineage>
        <taxon>Eukaryota</taxon>
        <taxon>Metazoa</taxon>
        <taxon>Ecdysozoa</taxon>
        <taxon>Arthropoda</taxon>
        <taxon>Hexapoda</taxon>
        <taxon>Insecta</taxon>
        <taxon>Pterygota</taxon>
        <taxon>Neoptera</taxon>
        <taxon>Endopterygota</taxon>
        <taxon>Lepidoptera</taxon>
        <taxon>Glossata</taxon>
        <taxon>Ditrysia</taxon>
        <taxon>Papilionoidea</taxon>
        <taxon>Papilionidae</taxon>
        <taxon>Parnassiinae</taxon>
        <taxon>Parnassini</taxon>
        <taxon>Parnassius</taxon>
        <taxon>Driopa</taxon>
    </lineage>
</organism>
<dbReference type="PROSITE" id="PS50157">
    <property type="entry name" value="ZINC_FINGER_C2H2_2"/>
    <property type="match status" value="3"/>
</dbReference>
<dbReference type="SUPFAM" id="SSF57667">
    <property type="entry name" value="beta-beta-alpha zinc fingers"/>
    <property type="match status" value="1"/>
</dbReference>
<dbReference type="GO" id="GO:0008270">
    <property type="term" value="F:zinc ion binding"/>
    <property type="evidence" value="ECO:0007669"/>
    <property type="project" value="UniProtKB-KW"/>
</dbReference>
<evidence type="ECO:0000256" key="7">
    <source>
        <dbReference type="PROSITE-ProRule" id="PRU00042"/>
    </source>
</evidence>
<dbReference type="EMBL" id="CAVLGL010000159">
    <property type="protein sequence ID" value="CAK1603730.1"/>
    <property type="molecule type" value="Genomic_DNA"/>
</dbReference>
<evidence type="ECO:0000256" key="3">
    <source>
        <dbReference type="ARBA" id="ARBA00022737"/>
    </source>
</evidence>
<keyword evidence="4 7" id="KW-0863">Zinc-finger</keyword>
<dbReference type="Gene3D" id="3.30.160.60">
    <property type="entry name" value="Classic Zinc Finger"/>
    <property type="match status" value="2"/>
</dbReference>
<dbReference type="AlphaFoldDB" id="A0AAV1M982"/>
<feature type="domain" description="C2H2-type" evidence="9">
    <location>
        <begin position="257"/>
        <end position="284"/>
    </location>
</feature>
<dbReference type="GO" id="GO:0000981">
    <property type="term" value="F:DNA-binding transcription factor activity, RNA polymerase II-specific"/>
    <property type="evidence" value="ECO:0007669"/>
    <property type="project" value="TreeGrafter"/>
</dbReference>
<proteinExistence type="predicted"/>
<dbReference type="Pfam" id="PF00096">
    <property type="entry name" value="zf-C2H2"/>
    <property type="match status" value="3"/>
</dbReference>
<evidence type="ECO:0000259" key="9">
    <source>
        <dbReference type="PROSITE" id="PS50157"/>
    </source>
</evidence>
<comment type="subcellular location">
    <subcellularLocation>
        <location evidence="1">Nucleus</location>
    </subcellularLocation>
</comment>
<dbReference type="GO" id="GO:0005634">
    <property type="term" value="C:nucleus"/>
    <property type="evidence" value="ECO:0007669"/>
    <property type="project" value="UniProtKB-SubCell"/>
</dbReference>
<keyword evidence="6" id="KW-0539">Nucleus</keyword>
<evidence type="ECO:0000313" key="10">
    <source>
        <dbReference type="EMBL" id="CAK1603730.1"/>
    </source>
</evidence>
<evidence type="ECO:0000256" key="2">
    <source>
        <dbReference type="ARBA" id="ARBA00022723"/>
    </source>
</evidence>
<evidence type="ECO:0000256" key="8">
    <source>
        <dbReference type="SAM" id="MobiDB-lite"/>
    </source>
</evidence>
<feature type="domain" description="C2H2-type" evidence="9">
    <location>
        <begin position="229"/>
        <end position="256"/>
    </location>
</feature>
<evidence type="ECO:0000256" key="6">
    <source>
        <dbReference type="ARBA" id="ARBA00023242"/>
    </source>
</evidence>
<dbReference type="Proteomes" id="UP001314205">
    <property type="component" value="Unassembled WGS sequence"/>
</dbReference>
<sequence length="371" mass="40061">MRTLARRGLRAGAASPAFDVTRLRVALHRALLAPHNVYVELDAAGGLCARGGAEAAAVSARLAPAAPHAQLLLCAQHAAAQLASKHDSTQHAQLRLRLATDAAPLHELQLWFDDAALALLHMPFLSLKNIQGKNNYVCHDCGVEFEQPNTLKVHLFLSCREYSLATFWETCIERLKWAETGRSSAFQPYGASATAWPSLPLLPLLPLAAEAAEAAEALAAAWGRSRGGHACLYCGKLYSRKYGLKIHIRTHTGYKPLRCRHCLRAFGDPSNLNKHVRLHGAEGEAEGGRTPARAAAARWRGAATSSDTCAPHTTTTHPSPPPHPHHHHHMHPHSPDQPTTTAHGHGTSPKHISNSRIHSCVVTPANIGVAR</sequence>
<dbReference type="InterPro" id="IPR036236">
    <property type="entry name" value="Znf_C2H2_sf"/>
</dbReference>
<protein>
    <recommendedName>
        <fullName evidence="9">C2H2-type domain-containing protein</fullName>
    </recommendedName>
</protein>
<evidence type="ECO:0000256" key="1">
    <source>
        <dbReference type="ARBA" id="ARBA00004123"/>
    </source>
</evidence>
<dbReference type="FunFam" id="3.30.160.60:FF:000616">
    <property type="entry name" value="PR domain zinc finger protein 13"/>
    <property type="match status" value="1"/>
</dbReference>
<evidence type="ECO:0000313" key="11">
    <source>
        <dbReference type="Proteomes" id="UP001314205"/>
    </source>
</evidence>
<name>A0AAV1M982_9NEOP</name>
<keyword evidence="3" id="KW-0677">Repeat</keyword>
<evidence type="ECO:0000256" key="4">
    <source>
        <dbReference type="ARBA" id="ARBA00022771"/>
    </source>
</evidence>
<dbReference type="PROSITE" id="PS00028">
    <property type="entry name" value="ZINC_FINGER_C2H2_1"/>
    <property type="match status" value="2"/>
</dbReference>